<feature type="compositionally biased region" description="Polar residues" evidence="10">
    <location>
        <begin position="108"/>
        <end position="117"/>
    </location>
</feature>
<dbReference type="PANTHER" id="PTHR39730">
    <property type="entry name" value="ENDOGLUCANASE 1"/>
    <property type="match status" value="1"/>
</dbReference>
<evidence type="ECO:0000256" key="11">
    <source>
        <dbReference type="SAM" id="SignalP"/>
    </source>
</evidence>
<accession>A0A2G4SPD5</accession>
<dbReference type="Pfam" id="PF00734">
    <property type="entry name" value="CBM_1"/>
    <property type="match status" value="1"/>
</dbReference>
<dbReference type="SMART" id="SM00236">
    <property type="entry name" value="fCBD"/>
    <property type="match status" value="1"/>
</dbReference>
<dbReference type="InterPro" id="IPR000334">
    <property type="entry name" value="Glyco_hydro_45"/>
</dbReference>
<dbReference type="EC" id="3.2.1.4" evidence="3"/>
<feature type="signal peptide" evidence="11">
    <location>
        <begin position="1"/>
        <end position="26"/>
    </location>
</feature>
<keyword evidence="6" id="KW-0136">Cellulose degradation</keyword>
<evidence type="ECO:0000259" key="12">
    <source>
        <dbReference type="PROSITE" id="PS51164"/>
    </source>
</evidence>
<comment type="catalytic activity">
    <reaction evidence="1">
        <text>Endohydrolysis of (1-&gt;4)-beta-D-glucosidic linkages in cellulose, lichenin and cereal beta-D-glucans.</text>
        <dbReference type="EC" id="3.2.1.4"/>
    </reaction>
</comment>
<reference evidence="13 14" key="1">
    <citation type="journal article" date="2016" name="Proc. Natl. Acad. Sci. U.S.A.">
        <title>Lipid metabolic changes in an early divergent fungus govern the establishment of a mutualistic symbiosis with endobacteria.</title>
        <authorList>
            <person name="Lastovetsky O.A."/>
            <person name="Gaspar M.L."/>
            <person name="Mondo S.J."/>
            <person name="LaButti K.M."/>
            <person name="Sandor L."/>
            <person name="Grigoriev I.V."/>
            <person name="Henry S.A."/>
            <person name="Pawlowska T.E."/>
        </authorList>
    </citation>
    <scope>NUCLEOTIDE SEQUENCE [LARGE SCALE GENOMIC DNA]</scope>
    <source>
        <strain evidence="13 14">ATCC 52813</strain>
    </source>
</reference>
<evidence type="ECO:0000256" key="7">
    <source>
        <dbReference type="ARBA" id="ARBA00023277"/>
    </source>
</evidence>
<evidence type="ECO:0000256" key="6">
    <source>
        <dbReference type="ARBA" id="ARBA00023001"/>
    </source>
</evidence>
<evidence type="ECO:0000256" key="10">
    <source>
        <dbReference type="SAM" id="MobiDB-lite"/>
    </source>
</evidence>
<dbReference type="EMBL" id="KZ303854">
    <property type="protein sequence ID" value="PHZ10605.1"/>
    <property type="molecule type" value="Genomic_DNA"/>
</dbReference>
<evidence type="ECO:0000256" key="2">
    <source>
        <dbReference type="ARBA" id="ARBA00007793"/>
    </source>
</evidence>
<keyword evidence="4 11" id="KW-0732">Signal</keyword>
<evidence type="ECO:0000313" key="14">
    <source>
        <dbReference type="Proteomes" id="UP000242254"/>
    </source>
</evidence>
<feature type="region of interest" description="Disordered" evidence="10">
    <location>
        <begin position="77"/>
        <end position="117"/>
    </location>
</feature>
<dbReference type="SUPFAM" id="SSF50685">
    <property type="entry name" value="Barwin-like endoglucanases"/>
    <property type="match status" value="1"/>
</dbReference>
<keyword evidence="7" id="KW-0119">Carbohydrate metabolism</keyword>
<dbReference type="PROSITE" id="PS51164">
    <property type="entry name" value="CBM1_2"/>
    <property type="match status" value="1"/>
</dbReference>
<evidence type="ECO:0000256" key="9">
    <source>
        <dbReference type="ARBA" id="ARBA00023326"/>
    </source>
</evidence>
<evidence type="ECO:0000256" key="5">
    <source>
        <dbReference type="ARBA" id="ARBA00022801"/>
    </source>
</evidence>
<dbReference type="Gene3D" id="2.40.40.10">
    <property type="entry name" value="RlpA-like domain"/>
    <property type="match status" value="1"/>
</dbReference>
<dbReference type="GO" id="GO:0008810">
    <property type="term" value="F:cellulase activity"/>
    <property type="evidence" value="ECO:0007669"/>
    <property type="project" value="UniProtKB-EC"/>
</dbReference>
<keyword evidence="8" id="KW-0326">Glycosidase</keyword>
<dbReference type="GO" id="GO:0030248">
    <property type="term" value="F:cellulose binding"/>
    <property type="evidence" value="ECO:0007669"/>
    <property type="project" value="InterPro"/>
</dbReference>
<dbReference type="InterPro" id="IPR052288">
    <property type="entry name" value="GH45_Enzymes"/>
</dbReference>
<evidence type="ECO:0000313" key="13">
    <source>
        <dbReference type="EMBL" id="PHZ10605.1"/>
    </source>
</evidence>
<dbReference type="InterPro" id="IPR036908">
    <property type="entry name" value="RlpA-like_sf"/>
</dbReference>
<dbReference type="SUPFAM" id="SSF57180">
    <property type="entry name" value="Cellulose-binding domain"/>
    <property type="match status" value="1"/>
</dbReference>
<sequence length="332" mass="35267">MGSTTCFSFFAMKLFAIASSAILALAVSTELVAAECSKMYGQCGGKDWKGPTCCEAGSHCVSSPGNPWYSQCLPDSGSSNSSNNGKKPTTITTKHKHTTTASQKPKHTTSSNKGSNYSVIPGGISGTNAASTQYWDCCKASCSWPGRGPVTAPVNSCAKNGVTLMGNNVLSACNGGTSYMCNNNQPWVVNDKLAYGFSATVIRGKNESDLCCACFELTFTNTPIAGKKMIVQVTNTGSYPMSESAHFDLQMPGGGVGEFNACTSQWNAPPDGWGRRWGGTTDVSQCSQLPSVLQPGCRFRYGWFQNANNPTLAYKQVTCPKELVARTGCQRK</sequence>
<protein>
    <recommendedName>
        <fullName evidence="3">cellulase</fullName>
        <ecNumber evidence="3">3.2.1.4</ecNumber>
    </recommendedName>
</protein>
<keyword evidence="14" id="KW-1185">Reference proteome</keyword>
<name>A0A2G4SPD5_RHIZD</name>
<keyword evidence="9" id="KW-0624">Polysaccharide degradation</keyword>
<comment type="similarity">
    <text evidence="2">Belongs to the glycosyl hydrolase 45 (cellulase K) family.</text>
</comment>
<dbReference type="Pfam" id="PF02015">
    <property type="entry name" value="Glyco_hydro_45"/>
    <property type="match status" value="1"/>
</dbReference>
<dbReference type="RefSeq" id="XP_023464313.1">
    <property type="nucleotide sequence ID" value="XM_023611395.1"/>
</dbReference>
<feature type="compositionally biased region" description="Low complexity" evidence="10">
    <location>
        <begin position="77"/>
        <end position="92"/>
    </location>
</feature>
<evidence type="ECO:0000256" key="4">
    <source>
        <dbReference type="ARBA" id="ARBA00022729"/>
    </source>
</evidence>
<dbReference type="STRING" id="1340429.A0A2G4SPD5"/>
<dbReference type="GeneID" id="35442385"/>
<proteinExistence type="inferred from homology"/>
<dbReference type="GO" id="GO:0005576">
    <property type="term" value="C:extracellular region"/>
    <property type="evidence" value="ECO:0007669"/>
    <property type="project" value="InterPro"/>
</dbReference>
<dbReference type="AlphaFoldDB" id="A0A2G4SPD5"/>
<evidence type="ECO:0000256" key="8">
    <source>
        <dbReference type="ARBA" id="ARBA00023295"/>
    </source>
</evidence>
<gene>
    <name evidence="13" type="ORF">RHIMIDRAFT_259307</name>
</gene>
<keyword evidence="5" id="KW-0378">Hydrolase</keyword>
<dbReference type="Proteomes" id="UP000242254">
    <property type="component" value="Unassembled WGS sequence"/>
</dbReference>
<dbReference type="InterPro" id="IPR035971">
    <property type="entry name" value="CBD_sf"/>
</dbReference>
<organism evidence="13 14">
    <name type="scientific">Rhizopus microsporus ATCC 52813</name>
    <dbReference type="NCBI Taxonomy" id="1340429"/>
    <lineage>
        <taxon>Eukaryota</taxon>
        <taxon>Fungi</taxon>
        <taxon>Fungi incertae sedis</taxon>
        <taxon>Mucoromycota</taxon>
        <taxon>Mucoromycotina</taxon>
        <taxon>Mucoromycetes</taxon>
        <taxon>Mucorales</taxon>
        <taxon>Mucorineae</taxon>
        <taxon>Rhizopodaceae</taxon>
        <taxon>Rhizopus</taxon>
    </lineage>
</organism>
<feature type="domain" description="CBM1" evidence="12">
    <location>
        <begin position="35"/>
        <end position="73"/>
    </location>
</feature>
<feature type="chain" id="PRO_5013747402" description="cellulase" evidence="11">
    <location>
        <begin position="27"/>
        <end position="332"/>
    </location>
</feature>
<dbReference type="PROSITE" id="PS00562">
    <property type="entry name" value="CBM1_1"/>
    <property type="match status" value="1"/>
</dbReference>
<evidence type="ECO:0000256" key="1">
    <source>
        <dbReference type="ARBA" id="ARBA00000966"/>
    </source>
</evidence>
<dbReference type="PANTHER" id="PTHR39730:SF1">
    <property type="entry name" value="ENDOGLUCANASE 1"/>
    <property type="match status" value="1"/>
</dbReference>
<evidence type="ECO:0000256" key="3">
    <source>
        <dbReference type="ARBA" id="ARBA00012601"/>
    </source>
</evidence>
<dbReference type="InterPro" id="IPR000254">
    <property type="entry name" value="CBD"/>
</dbReference>
<dbReference type="GO" id="GO:0030245">
    <property type="term" value="P:cellulose catabolic process"/>
    <property type="evidence" value="ECO:0007669"/>
    <property type="project" value="UniProtKB-KW"/>
</dbReference>